<keyword evidence="4" id="KW-1185">Reference proteome</keyword>
<feature type="transmembrane region" description="Helical" evidence="1">
    <location>
        <begin position="142"/>
        <end position="164"/>
    </location>
</feature>
<feature type="chain" id="PRO_5043552178" description="Transmembrane protein" evidence="2">
    <location>
        <begin position="17"/>
        <end position="173"/>
    </location>
</feature>
<keyword evidence="1" id="KW-1133">Transmembrane helix</keyword>
<dbReference type="EMBL" id="JAGFBR010000002">
    <property type="protein sequence ID" value="KAH0470197.1"/>
    <property type="molecule type" value="Genomic_DNA"/>
</dbReference>
<feature type="transmembrane region" description="Helical" evidence="1">
    <location>
        <begin position="85"/>
        <end position="106"/>
    </location>
</feature>
<feature type="signal peptide" evidence="2">
    <location>
        <begin position="1"/>
        <end position="16"/>
    </location>
</feature>
<keyword evidence="1" id="KW-0472">Membrane</keyword>
<dbReference type="AlphaFoldDB" id="A0AAV7HP51"/>
<accession>A0AAV7HP51</accession>
<gene>
    <name evidence="3" type="ORF">IEQ34_001755</name>
</gene>
<comment type="caution">
    <text evidence="3">The sequence shown here is derived from an EMBL/GenBank/DDBJ whole genome shotgun (WGS) entry which is preliminary data.</text>
</comment>
<proteinExistence type="predicted"/>
<reference evidence="3 4" key="1">
    <citation type="journal article" date="2021" name="Hortic Res">
        <title>Chromosome-scale assembly of the Dendrobium chrysotoxum genome enhances the understanding of orchid evolution.</title>
        <authorList>
            <person name="Zhang Y."/>
            <person name="Zhang G.Q."/>
            <person name="Zhang D."/>
            <person name="Liu X.D."/>
            <person name="Xu X.Y."/>
            <person name="Sun W.H."/>
            <person name="Yu X."/>
            <person name="Zhu X."/>
            <person name="Wang Z.W."/>
            <person name="Zhao X."/>
            <person name="Zhong W.Y."/>
            <person name="Chen H."/>
            <person name="Yin W.L."/>
            <person name="Huang T."/>
            <person name="Niu S.C."/>
            <person name="Liu Z.J."/>
        </authorList>
    </citation>
    <scope>NUCLEOTIDE SEQUENCE [LARGE SCALE GENOMIC DNA]</scope>
    <source>
        <strain evidence="3">Lindl</strain>
    </source>
</reference>
<evidence type="ECO:0000256" key="1">
    <source>
        <dbReference type="SAM" id="Phobius"/>
    </source>
</evidence>
<evidence type="ECO:0008006" key="5">
    <source>
        <dbReference type="Google" id="ProtNLM"/>
    </source>
</evidence>
<protein>
    <recommendedName>
        <fullName evidence="5">Transmembrane protein</fullName>
    </recommendedName>
</protein>
<sequence length="173" mass="18697">MVWVHYLVVHCGLTMRLQLDLAPQWLKEYDEHSYWLNFEHLDTCVVEGEVNDGAPLVFFSGITMGFSLVFGVWGCLWLGVLVCGVAGGVVVFWGCCGFSVVLVGCLTSAGSSSGSVASAGYGFGCLFLWVFLGWGVSGFGVWSVLAGGFGCCCFLTLLLGSSLWPSLWSFLFR</sequence>
<evidence type="ECO:0000256" key="2">
    <source>
        <dbReference type="SAM" id="SignalP"/>
    </source>
</evidence>
<evidence type="ECO:0000313" key="4">
    <source>
        <dbReference type="Proteomes" id="UP000775213"/>
    </source>
</evidence>
<keyword evidence="2" id="KW-0732">Signal</keyword>
<keyword evidence="1" id="KW-0812">Transmembrane</keyword>
<evidence type="ECO:0000313" key="3">
    <source>
        <dbReference type="EMBL" id="KAH0470197.1"/>
    </source>
</evidence>
<dbReference type="Proteomes" id="UP000775213">
    <property type="component" value="Unassembled WGS sequence"/>
</dbReference>
<feature type="transmembrane region" description="Helical" evidence="1">
    <location>
        <begin position="56"/>
        <end position="79"/>
    </location>
</feature>
<name>A0AAV7HP51_DENCH</name>
<feature type="transmembrane region" description="Helical" evidence="1">
    <location>
        <begin position="118"/>
        <end position="136"/>
    </location>
</feature>
<organism evidence="3 4">
    <name type="scientific">Dendrobium chrysotoxum</name>
    <name type="common">Orchid</name>
    <dbReference type="NCBI Taxonomy" id="161865"/>
    <lineage>
        <taxon>Eukaryota</taxon>
        <taxon>Viridiplantae</taxon>
        <taxon>Streptophyta</taxon>
        <taxon>Embryophyta</taxon>
        <taxon>Tracheophyta</taxon>
        <taxon>Spermatophyta</taxon>
        <taxon>Magnoliopsida</taxon>
        <taxon>Liliopsida</taxon>
        <taxon>Asparagales</taxon>
        <taxon>Orchidaceae</taxon>
        <taxon>Epidendroideae</taxon>
        <taxon>Malaxideae</taxon>
        <taxon>Dendrobiinae</taxon>
        <taxon>Dendrobium</taxon>
    </lineage>
</organism>